<evidence type="ECO:0000259" key="5">
    <source>
        <dbReference type="PROSITE" id="PS51078"/>
    </source>
</evidence>
<dbReference type="InterPro" id="IPR014757">
    <property type="entry name" value="Tscrpt_reg_IclR_C"/>
</dbReference>
<accession>A0A2V3WNV6</accession>
<dbReference type="SUPFAM" id="SSF46785">
    <property type="entry name" value="Winged helix' DNA-binding domain"/>
    <property type="match status" value="1"/>
</dbReference>
<evidence type="ECO:0000313" key="6">
    <source>
        <dbReference type="EMBL" id="PXW90389.1"/>
    </source>
</evidence>
<evidence type="ECO:0000256" key="1">
    <source>
        <dbReference type="ARBA" id="ARBA00023015"/>
    </source>
</evidence>
<dbReference type="SUPFAM" id="SSF55781">
    <property type="entry name" value="GAF domain-like"/>
    <property type="match status" value="1"/>
</dbReference>
<reference evidence="6 7" key="1">
    <citation type="submission" date="2018-05" db="EMBL/GenBank/DDBJ databases">
        <title>Genomic Encyclopedia of Type Strains, Phase IV (KMG-IV): sequencing the most valuable type-strain genomes for metagenomic binning, comparative biology and taxonomic classification.</title>
        <authorList>
            <person name="Goeker M."/>
        </authorList>
    </citation>
    <scope>NUCLEOTIDE SEQUENCE [LARGE SCALE GENOMIC DNA]</scope>
    <source>
        <strain evidence="6 7">DSM 28556</strain>
    </source>
</reference>
<dbReference type="InterPro" id="IPR050707">
    <property type="entry name" value="HTH_MetabolicPath_Reg"/>
</dbReference>
<dbReference type="PROSITE" id="PS51077">
    <property type="entry name" value="HTH_ICLR"/>
    <property type="match status" value="1"/>
</dbReference>
<dbReference type="GO" id="GO:0045892">
    <property type="term" value="P:negative regulation of DNA-templated transcription"/>
    <property type="evidence" value="ECO:0007669"/>
    <property type="project" value="TreeGrafter"/>
</dbReference>
<keyword evidence="2" id="KW-0238">DNA-binding</keyword>
<dbReference type="EMBL" id="QJJQ01000001">
    <property type="protein sequence ID" value="PXW90389.1"/>
    <property type="molecule type" value="Genomic_DNA"/>
</dbReference>
<dbReference type="Pfam" id="PF01614">
    <property type="entry name" value="IclR_C"/>
    <property type="match status" value="1"/>
</dbReference>
<dbReference type="Proteomes" id="UP000247978">
    <property type="component" value="Unassembled WGS sequence"/>
</dbReference>
<protein>
    <submittedName>
        <fullName evidence="6">IclR family transcriptional regulator</fullName>
    </submittedName>
</protein>
<dbReference type="AlphaFoldDB" id="A0A2V3WNV6"/>
<keyword evidence="3" id="KW-0804">Transcription</keyword>
<comment type="caution">
    <text evidence="6">The sequence shown here is derived from an EMBL/GenBank/DDBJ whole genome shotgun (WGS) entry which is preliminary data.</text>
</comment>
<feature type="domain" description="IclR-ED" evidence="5">
    <location>
        <begin position="68"/>
        <end position="249"/>
    </location>
</feature>
<proteinExistence type="predicted"/>
<name>A0A2V3WNV6_9BACI</name>
<dbReference type="InterPro" id="IPR005471">
    <property type="entry name" value="Tscrpt_reg_IclR_N"/>
</dbReference>
<sequence>MGKYNVPALEKAISILELISNSNEKFTLTEICENLELPKATVFTTMSTLEYYHMVQKDGTGKFQIGPKMFQLGMAYASNNSIVDLSLPFMKKLMEETGFTVHLGILHENQIMYIAKEESDNFIKFSTYPGLKTELHLSGLGKAISAYLSEEELDQIIDKIGLRKATPNTITSANKFKKSLEVVRKNGYAIEDEEGEIGVRCIAAPILNARYFTPTAISITAHSSALSKERYAEIGQFVRETAQEIARNI</sequence>
<dbReference type="GO" id="GO:0003700">
    <property type="term" value="F:DNA-binding transcription factor activity"/>
    <property type="evidence" value="ECO:0007669"/>
    <property type="project" value="TreeGrafter"/>
</dbReference>
<dbReference type="InterPro" id="IPR036390">
    <property type="entry name" value="WH_DNA-bd_sf"/>
</dbReference>
<dbReference type="PANTHER" id="PTHR30136:SF24">
    <property type="entry name" value="HTH-TYPE TRANSCRIPTIONAL REPRESSOR ALLR"/>
    <property type="match status" value="1"/>
</dbReference>
<dbReference type="Gene3D" id="1.10.10.10">
    <property type="entry name" value="Winged helix-like DNA-binding domain superfamily/Winged helix DNA-binding domain"/>
    <property type="match status" value="1"/>
</dbReference>
<dbReference type="Gene3D" id="3.30.450.40">
    <property type="match status" value="1"/>
</dbReference>
<organism evidence="6 7">
    <name type="scientific">Pseudogracilibacillus auburnensis</name>
    <dbReference type="NCBI Taxonomy" id="1494959"/>
    <lineage>
        <taxon>Bacteria</taxon>
        <taxon>Bacillati</taxon>
        <taxon>Bacillota</taxon>
        <taxon>Bacilli</taxon>
        <taxon>Bacillales</taxon>
        <taxon>Bacillaceae</taxon>
        <taxon>Pseudogracilibacillus</taxon>
    </lineage>
</organism>
<dbReference type="PROSITE" id="PS51078">
    <property type="entry name" value="ICLR_ED"/>
    <property type="match status" value="1"/>
</dbReference>
<feature type="domain" description="HTH iclR-type" evidence="4">
    <location>
        <begin position="6"/>
        <end position="67"/>
    </location>
</feature>
<gene>
    <name evidence="6" type="ORF">DFR56_101301</name>
</gene>
<dbReference type="RefSeq" id="WP_110393655.1">
    <property type="nucleotide sequence ID" value="NZ_JBHUHB010000001.1"/>
</dbReference>
<dbReference type="Pfam" id="PF09339">
    <property type="entry name" value="HTH_IclR"/>
    <property type="match status" value="1"/>
</dbReference>
<dbReference type="OrthoDB" id="9791752at2"/>
<evidence type="ECO:0000256" key="2">
    <source>
        <dbReference type="ARBA" id="ARBA00023125"/>
    </source>
</evidence>
<dbReference type="PANTHER" id="PTHR30136">
    <property type="entry name" value="HELIX-TURN-HELIX TRANSCRIPTIONAL REGULATOR, ICLR FAMILY"/>
    <property type="match status" value="1"/>
</dbReference>
<evidence type="ECO:0000259" key="4">
    <source>
        <dbReference type="PROSITE" id="PS51077"/>
    </source>
</evidence>
<dbReference type="InterPro" id="IPR036388">
    <property type="entry name" value="WH-like_DNA-bd_sf"/>
</dbReference>
<dbReference type="InterPro" id="IPR029016">
    <property type="entry name" value="GAF-like_dom_sf"/>
</dbReference>
<evidence type="ECO:0000313" key="7">
    <source>
        <dbReference type="Proteomes" id="UP000247978"/>
    </source>
</evidence>
<keyword evidence="1" id="KW-0805">Transcription regulation</keyword>
<dbReference type="SMART" id="SM00346">
    <property type="entry name" value="HTH_ICLR"/>
    <property type="match status" value="1"/>
</dbReference>
<keyword evidence="7" id="KW-1185">Reference proteome</keyword>
<evidence type="ECO:0000256" key="3">
    <source>
        <dbReference type="ARBA" id="ARBA00023163"/>
    </source>
</evidence>
<dbReference type="GO" id="GO:0003677">
    <property type="term" value="F:DNA binding"/>
    <property type="evidence" value="ECO:0007669"/>
    <property type="project" value="UniProtKB-KW"/>
</dbReference>